<evidence type="ECO:0000313" key="1">
    <source>
        <dbReference type="EMBL" id="AKB55274.1"/>
    </source>
</evidence>
<protein>
    <submittedName>
        <fullName evidence="1">Mobile element protein</fullName>
    </submittedName>
</protein>
<dbReference type="PATRIC" id="fig|1434108.4.peg.2911"/>
<dbReference type="KEGG" id="mby:MSBRM_2276"/>
<reference evidence="1 2" key="1">
    <citation type="submission" date="2014-07" db="EMBL/GenBank/DDBJ databases">
        <title>Methanogenic archaea and the global carbon cycle.</title>
        <authorList>
            <person name="Henriksen J.R."/>
            <person name="Luke J."/>
            <person name="Reinhart S."/>
            <person name="Benedict M.N."/>
            <person name="Youngblut N.D."/>
            <person name="Metcalf M.E."/>
            <person name="Whitaker R.J."/>
            <person name="Metcalf W.W."/>
        </authorList>
    </citation>
    <scope>NUCLEOTIDE SEQUENCE [LARGE SCALE GENOMIC DNA]</scope>
    <source>
        <strain evidence="1 2">MS</strain>
    </source>
</reference>
<accession>A0A0E3QWY9</accession>
<dbReference type="HOGENOM" id="CLU_215164_0_0_2"/>
<gene>
    <name evidence="1" type="ORF">MSBRM_2276</name>
</gene>
<proteinExistence type="predicted"/>
<evidence type="ECO:0000313" key="2">
    <source>
        <dbReference type="Proteomes" id="UP000033033"/>
    </source>
</evidence>
<organism evidence="1 2">
    <name type="scientific">Methanosarcina barkeri MS</name>
    <dbReference type="NCBI Taxonomy" id="1434108"/>
    <lineage>
        <taxon>Archaea</taxon>
        <taxon>Methanobacteriati</taxon>
        <taxon>Methanobacteriota</taxon>
        <taxon>Stenosarchaea group</taxon>
        <taxon>Methanomicrobia</taxon>
        <taxon>Methanosarcinales</taxon>
        <taxon>Methanosarcinaceae</taxon>
        <taxon>Methanosarcina</taxon>
    </lineage>
</organism>
<name>A0A0E3QWY9_METBA</name>
<dbReference type="AlphaFoldDB" id="A0A0E3QWY9"/>
<sequence length="42" mass="5041">MFKNYDQKQQFILPLNLEDFVSESHISRVINDLFDVVEIIEL</sequence>
<dbReference type="Proteomes" id="UP000033033">
    <property type="component" value="Chromosome"/>
</dbReference>
<keyword evidence="2" id="KW-1185">Reference proteome</keyword>
<dbReference type="EMBL" id="CP009528">
    <property type="protein sequence ID" value="AKB55274.1"/>
    <property type="molecule type" value="Genomic_DNA"/>
</dbReference>